<feature type="region of interest" description="Disordered" evidence="1">
    <location>
        <begin position="380"/>
        <end position="411"/>
    </location>
</feature>
<name>A0A9P5P148_GYMJU</name>
<feature type="compositionally biased region" description="Polar residues" evidence="1">
    <location>
        <begin position="118"/>
        <end position="131"/>
    </location>
</feature>
<feature type="region of interest" description="Disordered" evidence="1">
    <location>
        <begin position="109"/>
        <end position="189"/>
    </location>
</feature>
<sequence>MKSVAFLRNTWKKREPKSTDGPVSPSIPQVSQKSRSATTPGRSLVVMVKHLPIEQASTSRLEGSWQSSETCQPPSPIYEQFTQHKDDRGLVRQESSLLELQATYRAHSDIASDKAESTRASTFPSPSTRLRSPNDAHYFTPTSSAQSPKLPSRTLSPSLREEREAHMSDRQPSVQGRRSPPYSPSLPSLKLLPPLDLNYGPGSKLDSLLEGKTCKCVPPMHSKNPSFCPRNMFPDPQRTMAPTHISSGLHHSPKTAHAALNLSRDTKRRTLYHNTGSTPHLPYKECVQLTAKSDASTYSADSSEAEQFPLSLFPLPPPLIVRKKVPTPLVLRNTFTSSAQSSRDSSPVRTPTTPKLHGPNHPSQSNVVVSPMKKSFAGRSPAIFSPPPFSPPNSPLPQLPVSREGGQHSVQQSFRPLRLAQSSTSLRDALPFPATHRFTSSEPILSNLSYQSDAQKNRDSRNDQKIFKPTWYVVYIIHCCRATVAHIF</sequence>
<protein>
    <submittedName>
        <fullName evidence="2">Uncharacterized protein</fullName>
    </submittedName>
</protein>
<feature type="region of interest" description="Disordered" evidence="1">
    <location>
        <begin position="57"/>
        <end position="76"/>
    </location>
</feature>
<proteinExistence type="predicted"/>
<feature type="compositionally biased region" description="Basic and acidic residues" evidence="1">
    <location>
        <begin position="159"/>
        <end position="169"/>
    </location>
</feature>
<feature type="region of interest" description="Disordered" evidence="1">
    <location>
        <begin position="1"/>
        <end position="42"/>
    </location>
</feature>
<accession>A0A9P5P148</accession>
<gene>
    <name evidence="2" type="ORF">CPB84DRAFT_7041</name>
</gene>
<evidence type="ECO:0000313" key="3">
    <source>
        <dbReference type="Proteomes" id="UP000724874"/>
    </source>
</evidence>
<feature type="compositionally biased region" description="Polar residues" evidence="1">
    <location>
        <begin position="334"/>
        <end position="353"/>
    </location>
</feature>
<dbReference type="OrthoDB" id="3064491at2759"/>
<evidence type="ECO:0000313" key="2">
    <source>
        <dbReference type="EMBL" id="KAF8913792.1"/>
    </source>
</evidence>
<evidence type="ECO:0000256" key="1">
    <source>
        <dbReference type="SAM" id="MobiDB-lite"/>
    </source>
</evidence>
<dbReference type="EMBL" id="JADNYJ010000001">
    <property type="protein sequence ID" value="KAF8913792.1"/>
    <property type="molecule type" value="Genomic_DNA"/>
</dbReference>
<feature type="compositionally biased region" description="Polar residues" evidence="1">
    <location>
        <begin position="57"/>
        <end position="72"/>
    </location>
</feature>
<dbReference type="AlphaFoldDB" id="A0A9P5P148"/>
<comment type="caution">
    <text evidence="2">The sequence shown here is derived from an EMBL/GenBank/DDBJ whole genome shotgun (WGS) entry which is preliminary data.</text>
</comment>
<dbReference type="Proteomes" id="UP000724874">
    <property type="component" value="Unassembled WGS sequence"/>
</dbReference>
<reference evidence="2" key="1">
    <citation type="submission" date="2020-11" db="EMBL/GenBank/DDBJ databases">
        <authorList>
            <consortium name="DOE Joint Genome Institute"/>
            <person name="Ahrendt S."/>
            <person name="Riley R."/>
            <person name="Andreopoulos W."/>
            <person name="LaButti K."/>
            <person name="Pangilinan J."/>
            <person name="Ruiz-duenas F.J."/>
            <person name="Barrasa J.M."/>
            <person name="Sanchez-Garcia M."/>
            <person name="Camarero S."/>
            <person name="Miyauchi S."/>
            <person name="Serrano A."/>
            <person name="Linde D."/>
            <person name="Babiker R."/>
            <person name="Drula E."/>
            <person name="Ayuso-Fernandez I."/>
            <person name="Pacheco R."/>
            <person name="Padilla G."/>
            <person name="Ferreira P."/>
            <person name="Barriuso J."/>
            <person name="Kellner H."/>
            <person name="Castanera R."/>
            <person name="Alfaro M."/>
            <person name="Ramirez L."/>
            <person name="Pisabarro A.G."/>
            <person name="Kuo A."/>
            <person name="Tritt A."/>
            <person name="Lipzen A."/>
            <person name="He G."/>
            <person name="Yan M."/>
            <person name="Ng V."/>
            <person name="Cullen D."/>
            <person name="Martin F."/>
            <person name="Rosso M.-N."/>
            <person name="Henrissat B."/>
            <person name="Hibbett D."/>
            <person name="Martinez A.T."/>
            <person name="Grigoriev I.V."/>
        </authorList>
    </citation>
    <scope>NUCLEOTIDE SEQUENCE</scope>
    <source>
        <strain evidence="2">AH 44721</strain>
    </source>
</reference>
<feature type="compositionally biased region" description="Polar residues" evidence="1">
    <location>
        <begin position="140"/>
        <end position="157"/>
    </location>
</feature>
<feature type="region of interest" description="Disordered" evidence="1">
    <location>
        <begin position="334"/>
        <end position="367"/>
    </location>
</feature>
<organism evidence="2 3">
    <name type="scientific">Gymnopilus junonius</name>
    <name type="common">Spectacular rustgill mushroom</name>
    <name type="synonym">Gymnopilus spectabilis subsp. junonius</name>
    <dbReference type="NCBI Taxonomy" id="109634"/>
    <lineage>
        <taxon>Eukaryota</taxon>
        <taxon>Fungi</taxon>
        <taxon>Dikarya</taxon>
        <taxon>Basidiomycota</taxon>
        <taxon>Agaricomycotina</taxon>
        <taxon>Agaricomycetes</taxon>
        <taxon>Agaricomycetidae</taxon>
        <taxon>Agaricales</taxon>
        <taxon>Agaricineae</taxon>
        <taxon>Hymenogastraceae</taxon>
        <taxon>Gymnopilus</taxon>
    </lineage>
</organism>
<keyword evidence="3" id="KW-1185">Reference proteome</keyword>
<feature type="compositionally biased region" description="Pro residues" evidence="1">
    <location>
        <begin position="384"/>
        <end position="398"/>
    </location>
</feature>
<feature type="compositionally biased region" description="Polar residues" evidence="1">
    <location>
        <begin position="26"/>
        <end position="41"/>
    </location>
</feature>